<evidence type="ECO:0000256" key="1">
    <source>
        <dbReference type="ARBA" id="ARBA00022553"/>
    </source>
</evidence>
<dbReference type="InterPro" id="IPR050206">
    <property type="entry name" value="FtsK/SpoIIIE/SftA"/>
</dbReference>
<dbReference type="PANTHER" id="PTHR22683">
    <property type="entry name" value="SPORULATION PROTEIN RELATED"/>
    <property type="match status" value="1"/>
</dbReference>
<evidence type="ECO:0000256" key="5">
    <source>
        <dbReference type="SAM" id="Phobius"/>
    </source>
</evidence>
<feature type="domain" description="FHA" evidence="6">
    <location>
        <begin position="119"/>
        <end position="167"/>
    </location>
</feature>
<dbReference type="EMBL" id="BAABKG010000005">
    <property type="protein sequence ID" value="GAA5154456.1"/>
    <property type="molecule type" value="Genomic_DNA"/>
</dbReference>
<comment type="caution">
    <text evidence="8">The sequence shown here is derived from an EMBL/GenBank/DDBJ whole genome shotgun (WGS) entry which is preliminary data.</text>
</comment>
<keyword evidence="1" id="KW-0597">Phosphoprotein</keyword>
<dbReference type="Gene3D" id="2.60.200.20">
    <property type="match status" value="1"/>
</dbReference>
<keyword evidence="5" id="KW-0472">Membrane</keyword>
<proteinExistence type="predicted"/>
<keyword evidence="9" id="KW-1185">Reference proteome</keyword>
<evidence type="ECO:0000259" key="6">
    <source>
        <dbReference type="PROSITE" id="PS50006"/>
    </source>
</evidence>
<dbReference type="InterPro" id="IPR008984">
    <property type="entry name" value="SMAD_FHA_dom_sf"/>
</dbReference>
<evidence type="ECO:0000256" key="4">
    <source>
        <dbReference type="PROSITE-ProRule" id="PRU00289"/>
    </source>
</evidence>
<evidence type="ECO:0000256" key="3">
    <source>
        <dbReference type="ARBA" id="ARBA00022840"/>
    </source>
</evidence>
<feature type="domain" description="FtsK" evidence="7">
    <location>
        <begin position="622"/>
        <end position="810"/>
    </location>
</feature>
<dbReference type="PROSITE" id="PS50901">
    <property type="entry name" value="FTSK"/>
    <property type="match status" value="2"/>
</dbReference>
<evidence type="ECO:0000259" key="7">
    <source>
        <dbReference type="PROSITE" id="PS50901"/>
    </source>
</evidence>
<dbReference type="InterPro" id="IPR003593">
    <property type="entry name" value="AAA+_ATPase"/>
</dbReference>
<feature type="binding site" evidence="4">
    <location>
        <begin position="968"/>
        <end position="975"/>
    </location>
    <ligand>
        <name>ATP</name>
        <dbReference type="ChEBI" id="CHEBI:30616"/>
    </ligand>
</feature>
<reference evidence="9" key="1">
    <citation type="journal article" date="2019" name="Int. J. Syst. Evol. Microbiol.">
        <title>The Global Catalogue of Microorganisms (GCM) 10K type strain sequencing project: providing services to taxonomists for standard genome sequencing and annotation.</title>
        <authorList>
            <consortium name="The Broad Institute Genomics Platform"/>
            <consortium name="The Broad Institute Genome Sequencing Center for Infectious Disease"/>
            <person name="Wu L."/>
            <person name="Ma J."/>
        </authorList>
    </citation>
    <scope>NUCLEOTIDE SEQUENCE [LARGE SCALE GENOMIC DNA]</scope>
    <source>
        <strain evidence="9">JCM 18459</strain>
    </source>
</reference>
<organism evidence="8 9">
    <name type="scientific">Nocardioides marinquilinus</name>
    <dbReference type="NCBI Taxonomy" id="1210400"/>
    <lineage>
        <taxon>Bacteria</taxon>
        <taxon>Bacillati</taxon>
        <taxon>Actinomycetota</taxon>
        <taxon>Actinomycetes</taxon>
        <taxon>Propionibacteriales</taxon>
        <taxon>Nocardioidaceae</taxon>
        <taxon>Nocardioides</taxon>
    </lineage>
</organism>
<dbReference type="Pfam" id="PF00498">
    <property type="entry name" value="FHA"/>
    <property type="match status" value="1"/>
</dbReference>
<evidence type="ECO:0000313" key="8">
    <source>
        <dbReference type="EMBL" id="GAA5154456.1"/>
    </source>
</evidence>
<evidence type="ECO:0000256" key="2">
    <source>
        <dbReference type="ARBA" id="ARBA00022741"/>
    </source>
</evidence>
<dbReference type="RefSeq" id="WP_345462420.1">
    <property type="nucleotide sequence ID" value="NZ_BAABKG010000005.1"/>
</dbReference>
<keyword evidence="2 4" id="KW-0547">Nucleotide-binding</keyword>
<accession>A0ABP9PZD0</accession>
<name>A0ABP9PZD0_9ACTN</name>
<keyword evidence="5" id="KW-1133">Transmembrane helix</keyword>
<keyword evidence="5" id="KW-0812">Transmembrane</keyword>
<dbReference type="Gene3D" id="3.40.50.300">
    <property type="entry name" value="P-loop containing nucleotide triphosphate hydrolases"/>
    <property type="match status" value="2"/>
</dbReference>
<dbReference type="CDD" id="cd01127">
    <property type="entry name" value="TrwB_TraG_TraD_VirD4"/>
    <property type="match status" value="1"/>
</dbReference>
<feature type="binding site" evidence="4">
    <location>
        <begin position="640"/>
        <end position="647"/>
    </location>
    <ligand>
        <name>ATP</name>
        <dbReference type="ChEBI" id="CHEBI:30616"/>
    </ligand>
</feature>
<dbReference type="InterPro" id="IPR027417">
    <property type="entry name" value="P-loop_NTPase"/>
</dbReference>
<dbReference type="InterPro" id="IPR000253">
    <property type="entry name" value="FHA_dom"/>
</dbReference>
<dbReference type="SMART" id="SM00240">
    <property type="entry name" value="FHA"/>
    <property type="match status" value="1"/>
</dbReference>
<evidence type="ECO:0000313" key="9">
    <source>
        <dbReference type="Proteomes" id="UP001500221"/>
    </source>
</evidence>
<feature type="transmembrane region" description="Helical" evidence="5">
    <location>
        <begin position="253"/>
        <end position="270"/>
    </location>
</feature>
<dbReference type="PROSITE" id="PS50006">
    <property type="entry name" value="FHA_DOMAIN"/>
    <property type="match status" value="1"/>
</dbReference>
<dbReference type="SMART" id="SM00382">
    <property type="entry name" value="AAA"/>
    <property type="match status" value="2"/>
</dbReference>
<dbReference type="CDD" id="cd00060">
    <property type="entry name" value="FHA"/>
    <property type="match status" value="1"/>
</dbReference>
<dbReference type="InterPro" id="IPR002543">
    <property type="entry name" value="FtsK_dom"/>
</dbReference>
<sequence>MQTWTLSLRTPAETGLPSVDVGVTARNEATVADLARAIGRHVAPDQPHLLLVPLDGDHPWPADRLVSECGLRTGDLLDVVTAPTSWLSRASSSARPRAVLRVTDGPDRGQRLHVRGSSLTLGRGSSCTLRLTDPLVSQRHARIVLGTRPTVYDEGSANGTLVGGERVVTGREIDWGTPIRLGRSTLVVDPGEVPTEAPAVSVFRPPRFGEPLVEECLEVPAPPSKTRPSPMPWAMLMLPMVMGVALFMRARSMYAVIYMLAWPILGFLGWRQQKRAAEKQFQEDLADWRQDVDDYLTQIDEHAKRQRQQLHDDYPDAETLRTRAANRDAYLWARSETRQAFLVTRLGIGTVPAMLRGSINDGGDRASRRTVAEEFTQRDTLADMPVLADLTAHPLVAITGQPHAVDALVRSMMLRLAFDHSPTDLSVAGCFGRARSGHEAWLRWLPHATARVGGEPPVAVGARAATVLLDQLVTEDVGRGHTICFVDEDAGIARRTVESVAQVAAERGLHLVWLGRDAAEVPAATSLRVDLDTGEVGIADRRGICHIDTADAVTLDFAWRTARLMTAYVDEAAVLPPSTAIPSLVRLPEVSSDFEDLDDVAAVAARWQQSSGLRAQIGAGVDGVVTLDLREDGPHGLVAGTTGSGKSELLQSLLCSLALNNPPSRMNFLLVDYKGGAAFRECADLPHTVGYITDLTPALVQRALTSIGAEIASRELLLGEYGVKDLVQLERERPDVAPPSLLICVDEFAALTSEVPEFVDGMVNIAQRGRSLGMHVLLATQRPAGVVTGNIKANADLRISLRVSSADDSRDVIDSPEACRISRRTPGRAWIRRTGHGTAELVQSAWTGAREPMAGSEVPVLVNPFSAVTQTAVDGSAPEDRLNPRTDLERCVQTIGSAFDRSGAPDPKRPWLPALPPELLLEPAAIQEAATGRTSGQVVLGRIDEPEAQRQPDLVVDLAAVGHLLVHGASGSGKTELLRSAALSVSIGDAFGRYGVAPYVYGIDFAGGGLAAISGVPTVEAIVGESQLGRVMRLIRLLRRTMDERAQALAARGCADLDDLARQGAALPRVYVLVDNLPALVDALETGGGVAPAHVERLQTVLQNGRRVGIHVLATAPGRTGVPSAIGSTFGRRIVLRMTTDDDYLMLGVPGKVLDADSVPGAGLLGKRSVQVLTTGGAGTPVQAERVAAIGQLLAPRVAGRSTAPVPPMPTRLDQVSLPAPRGSRVAVAVDADAVAVLEVDLLAGPVLVAGRARTGRTGALDGLQALVARGDNPPTVIRERDLAATADAVAAWLAGPGAASEDSWALVMADDAHLWDVGVGVDEARRSARDRLLGDLGTHGHRIGMVVTADSAQAKARGGPEGLVETARRSRRGFLLSPEWADGDALGAAVPTKTAEPLTGPGRGVWCDAGTAWVAQLINGQPLSGPDAHPAS</sequence>
<feature type="transmembrane region" description="Helical" evidence="5">
    <location>
        <begin position="231"/>
        <end position="248"/>
    </location>
</feature>
<keyword evidence="3 4" id="KW-0067">ATP-binding</keyword>
<feature type="domain" description="FtsK" evidence="7">
    <location>
        <begin position="951"/>
        <end position="1145"/>
    </location>
</feature>
<dbReference type="Proteomes" id="UP001500221">
    <property type="component" value="Unassembled WGS sequence"/>
</dbReference>
<dbReference type="SUPFAM" id="SSF52540">
    <property type="entry name" value="P-loop containing nucleoside triphosphate hydrolases"/>
    <property type="match status" value="2"/>
</dbReference>
<gene>
    <name evidence="8" type="ORF">GCM10023340_38030</name>
</gene>
<protein>
    <submittedName>
        <fullName evidence="8">FtsK/SpoIIIE domain-containing protein</fullName>
    </submittedName>
</protein>
<dbReference type="PANTHER" id="PTHR22683:SF1">
    <property type="entry name" value="TYPE VII SECRETION SYSTEM PROTEIN ESSC"/>
    <property type="match status" value="1"/>
</dbReference>
<dbReference type="SUPFAM" id="SSF49879">
    <property type="entry name" value="SMAD/FHA domain"/>
    <property type="match status" value="1"/>
</dbReference>
<dbReference type="Pfam" id="PF01580">
    <property type="entry name" value="FtsK_SpoIIIE"/>
    <property type="match status" value="2"/>
</dbReference>